<dbReference type="Gene3D" id="3.90.79.10">
    <property type="entry name" value="Nucleoside Triphosphate Pyrophosphohydrolase"/>
    <property type="match status" value="1"/>
</dbReference>
<keyword evidence="4 10" id="KW-0963">Cytoplasm</keyword>
<name>A0A2T0M2J9_9PSEU</name>
<keyword evidence="7 10" id="KW-0464">Manganese</keyword>
<feature type="domain" description="Nudix hydrolase" evidence="12">
    <location>
        <begin position="49"/>
        <end position="185"/>
    </location>
</feature>
<feature type="active site" evidence="10 11">
    <location>
        <position position="86"/>
    </location>
</feature>
<sequence>MIVRRTTGKVVGNMTPALDPGVEYVVLCGENHEAVGYAPKAEVHHSDTPLHLAFSCYLFDERGRFLVSWRARSKRTWPGVRTNSCCGHPGPGEPVDEAVARRLDDELGVAADRIELVLPAFRYQATMPDGTRENEVCPVYRATVRAPRPLRPNPAEVDDARWVPWHEFVAEVRDDPESVSPWCALQVSALGELGPDPFAWPVRPETELPAAAR</sequence>
<dbReference type="InterPro" id="IPR011876">
    <property type="entry name" value="IsopentenylPP_isomerase_typ1"/>
</dbReference>
<dbReference type="EC" id="5.3.3.2" evidence="3 10"/>
<keyword evidence="6 10" id="KW-0460">Magnesium</keyword>
<feature type="binding site" evidence="10">
    <location>
        <position position="88"/>
    </location>
    <ligand>
        <name>Mn(2+)</name>
        <dbReference type="ChEBI" id="CHEBI:29035"/>
    </ligand>
</feature>
<dbReference type="NCBIfam" id="NF002995">
    <property type="entry name" value="PRK03759.1"/>
    <property type="match status" value="1"/>
</dbReference>
<evidence type="ECO:0000256" key="11">
    <source>
        <dbReference type="PIRSR" id="PIRSR018427-1"/>
    </source>
</evidence>
<dbReference type="GO" id="GO:0004452">
    <property type="term" value="F:isopentenyl-diphosphate delta-isomerase activity"/>
    <property type="evidence" value="ECO:0007669"/>
    <property type="project" value="UniProtKB-UniRule"/>
</dbReference>
<evidence type="ECO:0000256" key="4">
    <source>
        <dbReference type="ARBA" id="ARBA00022490"/>
    </source>
</evidence>
<dbReference type="AlphaFoldDB" id="A0A2T0M2J9"/>
<keyword evidence="8 10" id="KW-0414">Isoprene biosynthesis</keyword>
<reference evidence="13 14" key="1">
    <citation type="submission" date="2018-03" db="EMBL/GenBank/DDBJ databases">
        <title>Genomic Encyclopedia of Type Strains, Phase III (KMG-III): the genomes of soil and plant-associated and newly described type strains.</title>
        <authorList>
            <person name="Whitman W."/>
        </authorList>
    </citation>
    <scope>NUCLEOTIDE SEQUENCE [LARGE SCALE GENOMIC DNA]</scope>
    <source>
        <strain evidence="13 14">CGMCC 4.7125</strain>
    </source>
</reference>
<evidence type="ECO:0000259" key="12">
    <source>
        <dbReference type="PROSITE" id="PS51462"/>
    </source>
</evidence>
<dbReference type="Proteomes" id="UP000238362">
    <property type="component" value="Unassembled WGS sequence"/>
</dbReference>
<comment type="catalytic activity">
    <reaction evidence="10">
        <text>isopentenyl diphosphate = dimethylallyl diphosphate</text>
        <dbReference type="Rhea" id="RHEA:23284"/>
        <dbReference type="ChEBI" id="CHEBI:57623"/>
        <dbReference type="ChEBI" id="CHEBI:128769"/>
        <dbReference type="EC" id="5.3.3.2"/>
    </reaction>
</comment>
<comment type="function">
    <text evidence="10">Catalyzes the 1,3-allylic rearrangement of the homoallylic substrate isopentenyl (IPP) to its highly electrophilic allylic isomer, dimethylallyl diphosphate (DMAPP).</text>
</comment>
<accession>A0A2T0M2J9</accession>
<keyword evidence="14" id="KW-1185">Reference proteome</keyword>
<evidence type="ECO:0000256" key="5">
    <source>
        <dbReference type="ARBA" id="ARBA00022723"/>
    </source>
</evidence>
<evidence type="ECO:0000313" key="14">
    <source>
        <dbReference type="Proteomes" id="UP000238362"/>
    </source>
</evidence>
<evidence type="ECO:0000256" key="8">
    <source>
        <dbReference type="ARBA" id="ARBA00023229"/>
    </source>
</evidence>
<comment type="pathway">
    <text evidence="1 10">Isoprenoid biosynthesis; dimethylallyl diphosphate biosynthesis; dimethylallyl diphosphate from isopentenyl diphosphate: step 1/1.</text>
</comment>
<dbReference type="HAMAP" id="MF_00202">
    <property type="entry name" value="Idi"/>
    <property type="match status" value="1"/>
</dbReference>
<evidence type="ECO:0000256" key="7">
    <source>
        <dbReference type="ARBA" id="ARBA00023211"/>
    </source>
</evidence>
<dbReference type="NCBIfam" id="TIGR02150">
    <property type="entry name" value="IPP_isom_1"/>
    <property type="match status" value="1"/>
</dbReference>
<feature type="binding site" evidence="10">
    <location>
        <position position="51"/>
    </location>
    <ligand>
        <name>Mn(2+)</name>
        <dbReference type="ChEBI" id="CHEBI:29035"/>
    </ligand>
</feature>
<keyword evidence="9 10" id="KW-0413">Isomerase</keyword>
<comment type="caution">
    <text evidence="13">The sequence shown here is derived from an EMBL/GenBank/DDBJ whole genome shotgun (WGS) entry which is preliminary data.</text>
</comment>
<dbReference type="PROSITE" id="PS51462">
    <property type="entry name" value="NUDIX"/>
    <property type="match status" value="1"/>
</dbReference>
<evidence type="ECO:0000256" key="10">
    <source>
        <dbReference type="HAMAP-Rule" id="MF_00202"/>
    </source>
</evidence>
<feature type="active site" evidence="10 11">
    <location>
        <position position="135"/>
    </location>
</feature>
<evidence type="ECO:0000313" key="13">
    <source>
        <dbReference type="EMBL" id="PRX50964.1"/>
    </source>
</evidence>
<feature type="binding site" evidence="10">
    <location>
        <position position="135"/>
    </location>
    <ligand>
        <name>Mn(2+)</name>
        <dbReference type="ChEBI" id="CHEBI:29035"/>
    </ligand>
</feature>
<evidence type="ECO:0000256" key="2">
    <source>
        <dbReference type="ARBA" id="ARBA00007579"/>
    </source>
</evidence>
<dbReference type="PIRSF" id="PIRSF018427">
    <property type="entry name" value="Isopntndiph_ism"/>
    <property type="match status" value="1"/>
</dbReference>
<dbReference type="GO" id="GO:0008299">
    <property type="term" value="P:isoprenoid biosynthetic process"/>
    <property type="evidence" value="ECO:0007669"/>
    <property type="project" value="UniProtKB-UniRule"/>
</dbReference>
<keyword evidence="5 10" id="KW-0479">Metal-binding</keyword>
<feature type="binding site" evidence="10">
    <location>
        <position position="106"/>
    </location>
    <ligand>
        <name>Mg(2+)</name>
        <dbReference type="ChEBI" id="CHEBI:18420"/>
    </ligand>
</feature>
<protein>
    <recommendedName>
        <fullName evidence="3 10">Isopentenyl-diphosphate Delta-isomerase</fullName>
        <shortName evidence="10">IPP isomerase</shortName>
        <ecNumber evidence="3 10">5.3.3.2</ecNumber>
    </recommendedName>
    <alternativeName>
        <fullName evidence="10">IPP:DMAPP isomerase</fullName>
    </alternativeName>
    <alternativeName>
        <fullName evidence="10">Isopentenyl pyrophosphate isomerase</fullName>
    </alternativeName>
</protein>
<evidence type="ECO:0000256" key="9">
    <source>
        <dbReference type="ARBA" id="ARBA00023235"/>
    </source>
</evidence>
<dbReference type="InterPro" id="IPR015797">
    <property type="entry name" value="NUDIX_hydrolase-like_dom_sf"/>
</dbReference>
<proteinExistence type="inferred from homology"/>
<dbReference type="GO" id="GO:0046872">
    <property type="term" value="F:metal ion binding"/>
    <property type="evidence" value="ECO:0007669"/>
    <property type="project" value="UniProtKB-KW"/>
</dbReference>
<dbReference type="GO" id="GO:0050992">
    <property type="term" value="P:dimethylallyl diphosphate biosynthetic process"/>
    <property type="evidence" value="ECO:0007669"/>
    <property type="project" value="UniProtKB-UniRule"/>
</dbReference>
<comment type="cofactor">
    <cofactor evidence="10">
        <name>Mg(2+)</name>
        <dbReference type="ChEBI" id="CHEBI:18420"/>
    </cofactor>
    <text evidence="10">Binds 1 Mg(2+) ion per subunit. The magnesium ion binds only when substrate is bound.</text>
</comment>
<gene>
    <name evidence="10" type="primary">idi</name>
    <name evidence="13" type="ORF">B0I33_101116</name>
</gene>
<dbReference type="InterPro" id="IPR056375">
    <property type="entry name" value="Idi_bact"/>
</dbReference>
<dbReference type="InterPro" id="IPR000086">
    <property type="entry name" value="NUDIX_hydrolase_dom"/>
</dbReference>
<organism evidence="13 14">
    <name type="scientific">Prauserella shujinwangii</name>
    <dbReference type="NCBI Taxonomy" id="1453103"/>
    <lineage>
        <taxon>Bacteria</taxon>
        <taxon>Bacillati</taxon>
        <taxon>Actinomycetota</taxon>
        <taxon>Actinomycetes</taxon>
        <taxon>Pseudonocardiales</taxon>
        <taxon>Pseudonocardiaceae</taxon>
        <taxon>Prauserella</taxon>
    </lineage>
</organism>
<dbReference type="CDD" id="cd02885">
    <property type="entry name" value="NUDIX_IPP_Isomerase"/>
    <property type="match status" value="1"/>
</dbReference>
<dbReference type="GO" id="GO:0005737">
    <property type="term" value="C:cytoplasm"/>
    <property type="evidence" value="ECO:0007669"/>
    <property type="project" value="UniProtKB-SubCell"/>
</dbReference>
<dbReference type="Pfam" id="PF00293">
    <property type="entry name" value="NUDIX"/>
    <property type="match status" value="1"/>
</dbReference>
<comment type="subcellular location">
    <subcellularLocation>
        <location evidence="10">Cytoplasm</location>
    </subcellularLocation>
</comment>
<evidence type="ECO:0000256" key="6">
    <source>
        <dbReference type="ARBA" id="ARBA00022842"/>
    </source>
</evidence>
<comment type="cofactor">
    <cofactor evidence="10">
        <name>Mn(2+)</name>
        <dbReference type="ChEBI" id="CHEBI:29035"/>
    </cofactor>
    <text evidence="10">Binds 1 Mn(2+) ion per subunit.</text>
</comment>
<evidence type="ECO:0000256" key="3">
    <source>
        <dbReference type="ARBA" id="ARBA00012057"/>
    </source>
</evidence>
<feature type="binding site" evidence="10">
    <location>
        <position position="44"/>
    </location>
    <ligand>
        <name>Mn(2+)</name>
        <dbReference type="ChEBI" id="CHEBI:29035"/>
    </ligand>
</feature>
<evidence type="ECO:0000256" key="1">
    <source>
        <dbReference type="ARBA" id="ARBA00004826"/>
    </source>
</evidence>
<feature type="binding site" evidence="10">
    <location>
        <position position="133"/>
    </location>
    <ligand>
        <name>Mn(2+)</name>
        <dbReference type="ChEBI" id="CHEBI:29035"/>
    </ligand>
</feature>
<comment type="similarity">
    <text evidence="2 10">Belongs to the IPP isomerase type 1 family.</text>
</comment>
<dbReference type="EMBL" id="PVNH01000001">
    <property type="protein sequence ID" value="PRX50964.1"/>
    <property type="molecule type" value="Genomic_DNA"/>
</dbReference>
<dbReference type="SUPFAM" id="SSF55811">
    <property type="entry name" value="Nudix"/>
    <property type="match status" value="1"/>
</dbReference>
<dbReference type="PANTHER" id="PTHR10885:SF0">
    <property type="entry name" value="ISOPENTENYL-DIPHOSPHATE DELTA-ISOMERASE"/>
    <property type="match status" value="1"/>
</dbReference>
<dbReference type="PANTHER" id="PTHR10885">
    <property type="entry name" value="ISOPENTENYL-DIPHOSPHATE DELTA-ISOMERASE"/>
    <property type="match status" value="1"/>
</dbReference>
<dbReference type="UniPathway" id="UPA00059">
    <property type="reaction ID" value="UER00104"/>
</dbReference>